<keyword evidence="2" id="KW-0539">Nucleus</keyword>
<reference evidence="7 8" key="1">
    <citation type="submission" date="2019-03" db="EMBL/GenBank/DDBJ databases">
        <title>Sequencing 23 genomes of Wallemia ichthyophaga.</title>
        <authorList>
            <person name="Gostincar C."/>
        </authorList>
    </citation>
    <scope>NUCLEOTIDE SEQUENCE [LARGE SCALE GENOMIC DNA]</scope>
    <source>
        <strain evidence="6 8">EXF-6200</strain>
        <strain evidence="5 7">EXF-8621</strain>
    </source>
</reference>
<comment type="subcellular location">
    <subcellularLocation>
        <location evidence="1">Nucleus</location>
    </subcellularLocation>
</comment>
<dbReference type="PANTHER" id="PTHR10252">
    <property type="entry name" value="HISTONE-LIKE TRANSCRIPTION FACTOR CCAAT-RELATED"/>
    <property type="match status" value="1"/>
</dbReference>
<dbReference type="InterPro" id="IPR009072">
    <property type="entry name" value="Histone-fold"/>
</dbReference>
<gene>
    <name evidence="6" type="ORF">E3P86_00083</name>
    <name evidence="5" type="ORF">E3P90_02686</name>
</gene>
<name>A0A4T0L418_WALIC</name>
<evidence type="ECO:0000259" key="4">
    <source>
        <dbReference type="Pfam" id="PF00808"/>
    </source>
</evidence>
<dbReference type="OrthoDB" id="653904at2759"/>
<evidence type="ECO:0000313" key="6">
    <source>
        <dbReference type="EMBL" id="TIB43106.1"/>
    </source>
</evidence>
<dbReference type="Proteomes" id="UP000306954">
    <property type="component" value="Unassembled WGS sequence"/>
</dbReference>
<dbReference type="InterPro" id="IPR050568">
    <property type="entry name" value="Transcr_DNA_Rep_Reg"/>
</dbReference>
<evidence type="ECO:0000256" key="2">
    <source>
        <dbReference type="ARBA" id="ARBA00023242"/>
    </source>
</evidence>
<feature type="region of interest" description="Disordered" evidence="3">
    <location>
        <begin position="94"/>
        <end position="194"/>
    </location>
</feature>
<protein>
    <recommendedName>
        <fullName evidence="4">Transcription factor CBF/NF-Y/archaeal histone domain-containing protein</fullName>
    </recommendedName>
</protein>
<dbReference type="GO" id="GO:0017054">
    <property type="term" value="C:negative cofactor 2 complex"/>
    <property type="evidence" value="ECO:0007669"/>
    <property type="project" value="TreeGrafter"/>
</dbReference>
<dbReference type="PANTHER" id="PTHR10252:SF5">
    <property type="entry name" value="DR1-ASSOCIATED COREPRESSOR"/>
    <property type="match status" value="1"/>
</dbReference>
<dbReference type="EMBL" id="SPOF01000028">
    <property type="protein sequence ID" value="TIB10737.1"/>
    <property type="molecule type" value="Genomic_DNA"/>
</dbReference>
<feature type="compositionally biased region" description="Polar residues" evidence="3">
    <location>
        <begin position="179"/>
        <end position="194"/>
    </location>
</feature>
<dbReference type="GO" id="GO:0046982">
    <property type="term" value="F:protein heterodimerization activity"/>
    <property type="evidence" value="ECO:0007669"/>
    <property type="project" value="InterPro"/>
</dbReference>
<sequence length="194" mass="21783">MSDQPQKQSHAAIKKQKNTKFPVARIKKIMQMDDEVGKVAQATPVLISKALELFMQALVDETIKITQEKGAKKMTAQHLKQTISNTEQFDFLTEIADKIPAPSEDTATKKRRGRKSKTNEDKEDSVKDESAQAIQEDSLPAKQEDSTSTDQQQSEHQLPTPAEQQDPPNVKAEQDITQHESQPPQQLHDTLSNE</sequence>
<dbReference type="CDD" id="cd22906">
    <property type="entry name" value="HFD_DRAP1"/>
    <property type="match status" value="1"/>
</dbReference>
<evidence type="ECO:0000256" key="1">
    <source>
        <dbReference type="ARBA" id="ARBA00004123"/>
    </source>
</evidence>
<organism evidence="6 8">
    <name type="scientific">Wallemia ichthyophaga</name>
    <dbReference type="NCBI Taxonomy" id="245174"/>
    <lineage>
        <taxon>Eukaryota</taxon>
        <taxon>Fungi</taxon>
        <taxon>Dikarya</taxon>
        <taxon>Basidiomycota</taxon>
        <taxon>Wallemiomycotina</taxon>
        <taxon>Wallemiomycetes</taxon>
        <taxon>Wallemiales</taxon>
        <taxon>Wallemiaceae</taxon>
        <taxon>Wallemia</taxon>
    </lineage>
</organism>
<dbReference type="GO" id="GO:0001046">
    <property type="term" value="F:core promoter sequence-specific DNA binding"/>
    <property type="evidence" value="ECO:0007669"/>
    <property type="project" value="TreeGrafter"/>
</dbReference>
<feature type="compositionally biased region" description="Low complexity" evidence="3">
    <location>
        <begin position="146"/>
        <end position="155"/>
    </location>
</feature>
<feature type="compositionally biased region" description="Basic and acidic residues" evidence="3">
    <location>
        <begin position="117"/>
        <end position="130"/>
    </location>
</feature>
<dbReference type="Pfam" id="PF00808">
    <property type="entry name" value="CBFD_NFYB_HMF"/>
    <property type="match status" value="1"/>
</dbReference>
<accession>A0A4T0L418</accession>
<dbReference type="GO" id="GO:0016251">
    <property type="term" value="F:RNA polymerase II general transcription initiation factor activity"/>
    <property type="evidence" value="ECO:0007669"/>
    <property type="project" value="TreeGrafter"/>
</dbReference>
<comment type="caution">
    <text evidence="6">The sequence shown here is derived from an EMBL/GenBank/DDBJ whole genome shotgun (WGS) entry which is preliminary data.</text>
</comment>
<dbReference type="SUPFAM" id="SSF47113">
    <property type="entry name" value="Histone-fold"/>
    <property type="match status" value="1"/>
</dbReference>
<dbReference type="EMBL" id="SPOI01000002">
    <property type="protein sequence ID" value="TIB43106.1"/>
    <property type="molecule type" value="Genomic_DNA"/>
</dbReference>
<dbReference type="AlphaFoldDB" id="A0A4T0L418"/>
<dbReference type="Proteomes" id="UP000310689">
    <property type="component" value="Unassembled WGS sequence"/>
</dbReference>
<proteinExistence type="predicted"/>
<evidence type="ECO:0000256" key="3">
    <source>
        <dbReference type="SAM" id="MobiDB-lite"/>
    </source>
</evidence>
<evidence type="ECO:0000313" key="7">
    <source>
        <dbReference type="Proteomes" id="UP000306954"/>
    </source>
</evidence>
<dbReference type="OMA" id="WMCASSH"/>
<dbReference type="Gene3D" id="1.10.20.10">
    <property type="entry name" value="Histone, subunit A"/>
    <property type="match status" value="1"/>
</dbReference>
<feature type="domain" description="Transcription factor CBF/NF-Y/archaeal histone" evidence="4">
    <location>
        <begin position="20"/>
        <end position="82"/>
    </location>
</feature>
<dbReference type="InterPro" id="IPR003958">
    <property type="entry name" value="CBFA_NFYB_domain"/>
</dbReference>
<evidence type="ECO:0000313" key="8">
    <source>
        <dbReference type="Proteomes" id="UP000310689"/>
    </source>
</evidence>
<evidence type="ECO:0000313" key="5">
    <source>
        <dbReference type="EMBL" id="TIB10737.1"/>
    </source>
</evidence>